<keyword evidence="9" id="KW-0902">Two-component regulatory system</keyword>
<evidence type="ECO:0000256" key="11">
    <source>
        <dbReference type="SAM" id="MobiDB-lite"/>
    </source>
</evidence>
<dbReference type="CDD" id="cd06225">
    <property type="entry name" value="HAMP"/>
    <property type="match status" value="1"/>
</dbReference>
<evidence type="ECO:0000256" key="9">
    <source>
        <dbReference type="ARBA" id="ARBA00023012"/>
    </source>
</evidence>
<reference evidence="15 16" key="1">
    <citation type="journal article" date="2014" name="Int. J. Syst. Evol. Microbiol.">
        <title>Complete genome sequence of Corynebacterium casei LMG S-19264T (=DSM 44701T), isolated from a smear-ripened cheese.</title>
        <authorList>
            <consortium name="US DOE Joint Genome Institute (JGI-PGF)"/>
            <person name="Walter F."/>
            <person name="Albersmeier A."/>
            <person name="Kalinowski J."/>
            <person name="Ruckert C."/>
        </authorList>
    </citation>
    <scope>NUCLEOTIDE SEQUENCE [LARGE SCALE GENOMIC DNA]</scope>
    <source>
        <strain evidence="15 16">CGMCC 4.7111</strain>
    </source>
</reference>
<evidence type="ECO:0000256" key="4">
    <source>
        <dbReference type="ARBA" id="ARBA00022553"/>
    </source>
</evidence>
<evidence type="ECO:0000259" key="13">
    <source>
        <dbReference type="PROSITE" id="PS50109"/>
    </source>
</evidence>
<dbReference type="InterPro" id="IPR036097">
    <property type="entry name" value="HisK_dim/P_sf"/>
</dbReference>
<dbReference type="PANTHER" id="PTHR45436">
    <property type="entry name" value="SENSOR HISTIDINE KINASE YKOH"/>
    <property type="match status" value="1"/>
</dbReference>
<comment type="caution">
    <text evidence="15">The sequence shown here is derived from an EMBL/GenBank/DDBJ whole genome shotgun (WGS) entry which is preliminary data.</text>
</comment>
<dbReference type="RefSeq" id="WP_229703690.1">
    <property type="nucleotide sequence ID" value="NZ_BMMM01000021.1"/>
</dbReference>
<gene>
    <name evidence="15" type="ORF">GCM10011579_082600</name>
</gene>
<evidence type="ECO:0000256" key="7">
    <source>
        <dbReference type="ARBA" id="ARBA00022777"/>
    </source>
</evidence>
<dbReference type="PANTHER" id="PTHR45436:SF5">
    <property type="entry name" value="SENSOR HISTIDINE KINASE TRCS"/>
    <property type="match status" value="1"/>
</dbReference>
<dbReference type="Gene3D" id="1.10.287.130">
    <property type="match status" value="1"/>
</dbReference>
<evidence type="ECO:0000256" key="1">
    <source>
        <dbReference type="ARBA" id="ARBA00000085"/>
    </source>
</evidence>
<feature type="transmembrane region" description="Helical" evidence="12">
    <location>
        <begin position="159"/>
        <end position="180"/>
    </location>
</feature>
<dbReference type="InterPro" id="IPR003660">
    <property type="entry name" value="HAMP_dom"/>
</dbReference>
<keyword evidence="7 15" id="KW-0418">Kinase</keyword>
<evidence type="ECO:0000256" key="2">
    <source>
        <dbReference type="ARBA" id="ARBA00004236"/>
    </source>
</evidence>
<keyword evidence="5" id="KW-0808">Transferase</keyword>
<dbReference type="InterPro" id="IPR050428">
    <property type="entry name" value="TCS_sensor_his_kinase"/>
</dbReference>
<keyword evidence="4" id="KW-0597">Phosphoprotein</keyword>
<feature type="domain" description="Histidine kinase" evidence="13">
    <location>
        <begin position="242"/>
        <end position="449"/>
    </location>
</feature>
<dbReference type="InterPro" id="IPR004358">
    <property type="entry name" value="Sig_transdc_His_kin-like_C"/>
</dbReference>
<dbReference type="InterPro" id="IPR036890">
    <property type="entry name" value="HATPase_C_sf"/>
</dbReference>
<keyword evidence="8 12" id="KW-1133">Transmembrane helix</keyword>
<dbReference type="GO" id="GO:0000155">
    <property type="term" value="F:phosphorelay sensor kinase activity"/>
    <property type="evidence" value="ECO:0007669"/>
    <property type="project" value="InterPro"/>
</dbReference>
<evidence type="ECO:0000256" key="6">
    <source>
        <dbReference type="ARBA" id="ARBA00022692"/>
    </source>
</evidence>
<dbReference type="SMART" id="SM00388">
    <property type="entry name" value="HisKA"/>
    <property type="match status" value="1"/>
</dbReference>
<name>A0A917YDE0_9ACTN</name>
<evidence type="ECO:0000259" key="14">
    <source>
        <dbReference type="PROSITE" id="PS50885"/>
    </source>
</evidence>
<dbReference type="InterPro" id="IPR003661">
    <property type="entry name" value="HisK_dim/P_dom"/>
</dbReference>
<dbReference type="Gene3D" id="3.30.565.10">
    <property type="entry name" value="Histidine kinase-like ATPase, C-terminal domain"/>
    <property type="match status" value="1"/>
</dbReference>
<organism evidence="15 16">
    <name type="scientific">Streptomyces albiflavescens</name>
    <dbReference type="NCBI Taxonomy" id="1623582"/>
    <lineage>
        <taxon>Bacteria</taxon>
        <taxon>Bacillati</taxon>
        <taxon>Actinomycetota</taxon>
        <taxon>Actinomycetes</taxon>
        <taxon>Kitasatosporales</taxon>
        <taxon>Streptomycetaceae</taxon>
        <taxon>Streptomyces</taxon>
    </lineage>
</organism>
<dbReference type="CDD" id="cd00075">
    <property type="entry name" value="HATPase"/>
    <property type="match status" value="1"/>
</dbReference>
<dbReference type="Pfam" id="PF00672">
    <property type="entry name" value="HAMP"/>
    <property type="match status" value="1"/>
</dbReference>
<evidence type="ECO:0000256" key="10">
    <source>
        <dbReference type="ARBA" id="ARBA00023136"/>
    </source>
</evidence>
<evidence type="ECO:0000256" key="12">
    <source>
        <dbReference type="SAM" id="Phobius"/>
    </source>
</evidence>
<feature type="domain" description="HAMP" evidence="14">
    <location>
        <begin position="181"/>
        <end position="234"/>
    </location>
</feature>
<evidence type="ECO:0000313" key="16">
    <source>
        <dbReference type="Proteomes" id="UP000600365"/>
    </source>
</evidence>
<dbReference type="PRINTS" id="PR00344">
    <property type="entry name" value="BCTRLSENSOR"/>
</dbReference>
<dbReference type="Proteomes" id="UP000600365">
    <property type="component" value="Unassembled WGS sequence"/>
</dbReference>
<dbReference type="Gene3D" id="6.10.340.10">
    <property type="match status" value="1"/>
</dbReference>
<dbReference type="SUPFAM" id="SSF55874">
    <property type="entry name" value="ATPase domain of HSP90 chaperone/DNA topoisomerase II/histidine kinase"/>
    <property type="match status" value="1"/>
</dbReference>
<evidence type="ECO:0000256" key="3">
    <source>
        <dbReference type="ARBA" id="ARBA00012438"/>
    </source>
</evidence>
<dbReference type="PROSITE" id="PS50109">
    <property type="entry name" value="HIS_KIN"/>
    <property type="match status" value="1"/>
</dbReference>
<comment type="catalytic activity">
    <reaction evidence="1">
        <text>ATP + protein L-histidine = ADP + protein N-phospho-L-histidine.</text>
        <dbReference type="EC" id="2.7.13.3"/>
    </reaction>
</comment>
<dbReference type="GO" id="GO:0005886">
    <property type="term" value="C:plasma membrane"/>
    <property type="evidence" value="ECO:0007669"/>
    <property type="project" value="UniProtKB-SubCell"/>
</dbReference>
<dbReference type="SUPFAM" id="SSF158472">
    <property type="entry name" value="HAMP domain-like"/>
    <property type="match status" value="1"/>
</dbReference>
<evidence type="ECO:0000256" key="5">
    <source>
        <dbReference type="ARBA" id="ARBA00022679"/>
    </source>
</evidence>
<sequence>MSLRNRVALAGGAVVLAALVLASLVLYPSLDAKLNQQHDATLVAAVEQAPDTLRALKTKSAETGQKPAFFAGEPVDVGSTKLQLLDAPVTPGSNTGFIKVSVTDQQVASGAHEPYFQDAEFDGIRYRVYTAPLAGTNGVLVRAAMPTSVVGAPLGSLKLLLIAITVGGSLLAGLVARLAAGRVLRPVRRLTETVEHITATQDLGARIEISGRDEIARLGRAFASMTAAVEASVTTQRRLVADASHELRTPLTSLNTNLELLDEGLGVRDPQAPELVGAAREQTRELMALVGDLIDLARYGRADTHTEDTRLDLVAQRVVVRATGRTPGLAFRMELAECLVHGDPDALERAAANLVDNAVKWSPEGGRVTVRVGATGVLSVADEGPGIPAADLPYVFDRFYRSTQARSLPGSGLGLAIVRQIAETHGGTVTAETPAAGGTMLCLALPALGVAAPRTGVETLPGAGAGAAPSSTSTASAAPSTARRSGGTRRPDATAGPSLCPPSAQRADTVRQLD</sequence>
<proteinExistence type="predicted"/>
<dbReference type="InterPro" id="IPR005467">
    <property type="entry name" value="His_kinase_dom"/>
</dbReference>
<dbReference type="SUPFAM" id="SSF47384">
    <property type="entry name" value="Homodimeric domain of signal transducing histidine kinase"/>
    <property type="match status" value="1"/>
</dbReference>
<dbReference type="EC" id="2.7.13.3" evidence="3"/>
<dbReference type="EMBL" id="BMMM01000021">
    <property type="protein sequence ID" value="GGN88673.1"/>
    <property type="molecule type" value="Genomic_DNA"/>
</dbReference>
<dbReference type="PROSITE" id="PS50885">
    <property type="entry name" value="HAMP"/>
    <property type="match status" value="1"/>
</dbReference>
<feature type="region of interest" description="Disordered" evidence="11">
    <location>
        <begin position="461"/>
        <end position="514"/>
    </location>
</feature>
<dbReference type="CDD" id="cd00082">
    <property type="entry name" value="HisKA"/>
    <property type="match status" value="1"/>
</dbReference>
<feature type="compositionally biased region" description="Low complexity" evidence="11">
    <location>
        <begin position="466"/>
        <end position="485"/>
    </location>
</feature>
<accession>A0A917YDE0</accession>
<dbReference type="Pfam" id="PF00512">
    <property type="entry name" value="HisKA"/>
    <property type="match status" value="1"/>
</dbReference>
<dbReference type="InterPro" id="IPR003594">
    <property type="entry name" value="HATPase_dom"/>
</dbReference>
<evidence type="ECO:0000256" key="8">
    <source>
        <dbReference type="ARBA" id="ARBA00022989"/>
    </source>
</evidence>
<dbReference type="SMART" id="SM00387">
    <property type="entry name" value="HATPase_c"/>
    <property type="match status" value="1"/>
</dbReference>
<keyword evidence="16" id="KW-1185">Reference proteome</keyword>
<keyword evidence="6 12" id="KW-0812">Transmembrane</keyword>
<protein>
    <recommendedName>
        <fullName evidence="3">histidine kinase</fullName>
        <ecNumber evidence="3">2.7.13.3</ecNumber>
    </recommendedName>
</protein>
<dbReference type="Pfam" id="PF02518">
    <property type="entry name" value="HATPase_c"/>
    <property type="match status" value="1"/>
</dbReference>
<keyword evidence="10 12" id="KW-0472">Membrane</keyword>
<evidence type="ECO:0000313" key="15">
    <source>
        <dbReference type="EMBL" id="GGN88673.1"/>
    </source>
</evidence>
<dbReference type="AlphaFoldDB" id="A0A917YDE0"/>
<dbReference type="SMART" id="SM00304">
    <property type="entry name" value="HAMP"/>
    <property type="match status" value="1"/>
</dbReference>
<comment type="subcellular location">
    <subcellularLocation>
        <location evidence="2">Cell membrane</location>
    </subcellularLocation>
</comment>